<keyword evidence="9" id="KW-0862">Zinc</keyword>
<dbReference type="InterPro" id="IPR010182">
    <property type="entry name" value="ArgE/DapE"/>
</dbReference>
<dbReference type="InterPro" id="IPR001261">
    <property type="entry name" value="ArgE/DapE_CS"/>
</dbReference>
<dbReference type="Proteomes" id="UP001163687">
    <property type="component" value="Chromosome"/>
</dbReference>
<evidence type="ECO:0000259" key="13">
    <source>
        <dbReference type="Pfam" id="PF07687"/>
    </source>
</evidence>
<dbReference type="Pfam" id="PF07687">
    <property type="entry name" value="M20_dimer"/>
    <property type="match status" value="1"/>
</dbReference>
<evidence type="ECO:0000256" key="11">
    <source>
        <dbReference type="ARBA" id="ARBA00051301"/>
    </source>
</evidence>
<dbReference type="NCBIfam" id="TIGR01910">
    <property type="entry name" value="DapE-ArgE"/>
    <property type="match status" value="1"/>
</dbReference>
<dbReference type="PANTHER" id="PTHR43808">
    <property type="entry name" value="ACETYLORNITHINE DEACETYLASE"/>
    <property type="match status" value="1"/>
</dbReference>
<dbReference type="SUPFAM" id="SSF53187">
    <property type="entry name" value="Zn-dependent exopeptidases"/>
    <property type="match status" value="1"/>
</dbReference>
<gene>
    <name evidence="14" type="primary">argE</name>
    <name evidence="14" type="ORF">caldi_03730</name>
</gene>
<dbReference type="InterPro" id="IPR036264">
    <property type="entry name" value="Bact_exopeptidase_dim_dom"/>
</dbReference>
<dbReference type="Gene3D" id="3.40.630.10">
    <property type="entry name" value="Zn peptidases"/>
    <property type="match status" value="2"/>
</dbReference>
<dbReference type="Pfam" id="PF01546">
    <property type="entry name" value="Peptidase_M20"/>
    <property type="match status" value="1"/>
</dbReference>
<dbReference type="AlphaFoldDB" id="A0AA35G7G1"/>
<evidence type="ECO:0000256" key="6">
    <source>
        <dbReference type="ARBA" id="ARBA00016853"/>
    </source>
</evidence>
<reference evidence="14" key="1">
    <citation type="submission" date="2022-03" db="EMBL/GenBank/DDBJ databases">
        <title>Complete genome sequence of Caldinitratiruptor microaerophilus.</title>
        <authorList>
            <person name="Mukaiyama R."/>
            <person name="Nishiyama T."/>
            <person name="Ueda K."/>
        </authorList>
    </citation>
    <scope>NUCLEOTIDE SEQUENCE</scope>
    <source>
        <strain evidence="14">JCM 16183</strain>
    </source>
</reference>
<feature type="domain" description="Peptidase M20 dimerisation" evidence="13">
    <location>
        <begin position="192"/>
        <end position="298"/>
    </location>
</feature>
<dbReference type="SUPFAM" id="SSF55031">
    <property type="entry name" value="Bacterial exopeptidase dimerisation domain"/>
    <property type="match status" value="1"/>
</dbReference>
<name>A0AA35G7G1_9FIRM</name>
<evidence type="ECO:0000313" key="15">
    <source>
        <dbReference type="Proteomes" id="UP001163687"/>
    </source>
</evidence>
<evidence type="ECO:0000256" key="12">
    <source>
        <dbReference type="SAM" id="MobiDB-lite"/>
    </source>
</evidence>
<protein>
    <recommendedName>
        <fullName evidence="6">Probable succinyl-diaminopimelate desuccinylase</fullName>
        <ecNumber evidence="5">3.5.1.18</ecNumber>
    </recommendedName>
</protein>
<feature type="compositionally biased region" description="Basic and acidic residues" evidence="12">
    <location>
        <begin position="412"/>
        <end position="421"/>
    </location>
</feature>
<dbReference type="InterPro" id="IPR002933">
    <property type="entry name" value="Peptidase_M20"/>
</dbReference>
<dbReference type="CDD" id="cd08659">
    <property type="entry name" value="M20_ArgE_DapE-like"/>
    <property type="match status" value="1"/>
</dbReference>
<dbReference type="EC" id="3.5.1.18" evidence="5"/>
<dbReference type="GO" id="GO:0046872">
    <property type="term" value="F:metal ion binding"/>
    <property type="evidence" value="ECO:0007669"/>
    <property type="project" value="UniProtKB-KW"/>
</dbReference>
<organism evidence="14 15">
    <name type="scientific">Caldinitratiruptor microaerophilus</name>
    <dbReference type="NCBI Taxonomy" id="671077"/>
    <lineage>
        <taxon>Bacteria</taxon>
        <taxon>Bacillati</taxon>
        <taxon>Bacillota</taxon>
        <taxon>Clostridia</taxon>
        <taxon>Eubacteriales</taxon>
        <taxon>Symbiobacteriaceae</taxon>
        <taxon>Caldinitratiruptor</taxon>
    </lineage>
</organism>
<dbReference type="InterPro" id="IPR050072">
    <property type="entry name" value="Peptidase_M20A"/>
</dbReference>
<sequence length="421" mass="43582">MAAQVLGSLAAVDVVALCQDLIRIRTVNPPGDEGPAAEYVARRLREAGLEVEVLGHGPGRASVIGRLRGSGGAPALLLSGHLDTVPVGDQPWSRDPFAGEVADGRIWGRGAADMKGGVAAMLAAVEAVAAACRSEDPGGGPGGLRLQGDLLFAATAGEEVDSLGAAAAARRLAGTPVQAIVIGEPSGNDVYIAEKGALWLELVTHGRTAHGSSPELGRNAVMMMVTLLAELDRLEIPHTPHPLLGTLSRSVGTVAGGVKTNVVPDRCVATVDMRTVPGQDHGAIVRAVEGLIADLARRHPGFRAEVRVVNDRRPVVTDPAHPAVQAFLDAAGAVRGRRPEPTGVRYYTDATELVPVLGAPMIICGPGDPRLAHQPDESVEVDRLVEAARIYALAAVRMLAGSGSTQTPRGSQRKDASGRVT</sequence>
<evidence type="ECO:0000256" key="4">
    <source>
        <dbReference type="ARBA" id="ARBA00006247"/>
    </source>
</evidence>
<feature type="region of interest" description="Disordered" evidence="12">
    <location>
        <begin position="401"/>
        <end position="421"/>
    </location>
</feature>
<comment type="catalytic activity">
    <reaction evidence="11">
        <text>N-succinyl-(2S,6S)-2,6-diaminopimelate + H2O = (2S,6S)-2,6-diaminopimelate + succinate</text>
        <dbReference type="Rhea" id="RHEA:22608"/>
        <dbReference type="ChEBI" id="CHEBI:15377"/>
        <dbReference type="ChEBI" id="CHEBI:30031"/>
        <dbReference type="ChEBI" id="CHEBI:57609"/>
        <dbReference type="ChEBI" id="CHEBI:58087"/>
        <dbReference type="EC" id="3.5.1.18"/>
    </reaction>
</comment>
<dbReference type="EMBL" id="AP025628">
    <property type="protein sequence ID" value="BDG59283.1"/>
    <property type="molecule type" value="Genomic_DNA"/>
</dbReference>
<keyword evidence="7" id="KW-0479">Metal-binding</keyword>
<accession>A0AA35G7G1</accession>
<dbReference type="GO" id="GO:0009014">
    <property type="term" value="F:succinyl-diaminopimelate desuccinylase activity"/>
    <property type="evidence" value="ECO:0007669"/>
    <property type="project" value="UniProtKB-EC"/>
</dbReference>
<dbReference type="KEGG" id="cmic:caldi_03730"/>
<evidence type="ECO:0000256" key="9">
    <source>
        <dbReference type="ARBA" id="ARBA00022833"/>
    </source>
</evidence>
<comment type="pathway">
    <text evidence="3">Amino-acid biosynthesis; L-lysine biosynthesis via DAP pathway; LL-2,6-diaminopimelate from (S)-tetrahydrodipicolinate (succinylase route): step 3/3.</text>
</comment>
<evidence type="ECO:0000256" key="2">
    <source>
        <dbReference type="ARBA" id="ARBA00001947"/>
    </source>
</evidence>
<dbReference type="PROSITE" id="PS00758">
    <property type="entry name" value="ARGE_DAPE_CPG2_1"/>
    <property type="match status" value="1"/>
</dbReference>
<comment type="cofactor">
    <cofactor evidence="2">
        <name>Zn(2+)</name>
        <dbReference type="ChEBI" id="CHEBI:29105"/>
    </cofactor>
</comment>
<evidence type="ECO:0000256" key="5">
    <source>
        <dbReference type="ARBA" id="ARBA00011921"/>
    </source>
</evidence>
<evidence type="ECO:0000256" key="10">
    <source>
        <dbReference type="ARBA" id="ARBA00023285"/>
    </source>
</evidence>
<comment type="cofactor">
    <cofactor evidence="1">
        <name>Co(2+)</name>
        <dbReference type="ChEBI" id="CHEBI:48828"/>
    </cofactor>
</comment>
<dbReference type="RefSeq" id="WP_264843407.1">
    <property type="nucleotide sequence ID" value="NZ_AP025628.1"/>
</dbReference>
<dbReference type="InterPro" id="IPR011650">
    <property type="entry name" value="Peptidase_M20_dimer"/>
</dbReference>
<keyword evidence="15" id="KW-1185">Reference proteome</keyword>
<evidence type="ECO:0000256" key="1">
    <source>
        <dbReference type="ARBA" id="ARBA00001941"/>
    </source>
</evidence>
<evidence type="ECO:0000256" key="3">
    <source>
        <dbReference type="ARBA" id="ARBA00005130"/>
    </source>
</evidence>
<keyword evidence="8" id="KW-0378">Hydrolase</keyword>
<dbReference type="Gene3D" id="3.30.70.360">
    <property type="match status" value="1"/>
</dbReference>
<evidence type="ECO:0000256" key="7">
    <source>
        <dbReference type="ARBA" id="ARBA00022723"/>
    </source>
</evidence>
<comment type="similarity">
    <text evidence="4">Belongs to the peptidase M20A family.</text>
</comment>
<evidence type="ECO:0000256" key="8">
    <source>
        <dbReference type="ARBA" id="ARBA00022801"/>
    </source>
</evidence>
<proteinExistence type="inferred from homology"/>
<evidence type="ECO:0000313" key="14">
    <source>
        <dbReference type="EMBL" id="BDG59283.1"/>
    </source>
</evidence>
<keyword evidence="10" id="KW-0170">Cobalt</keyword>